<protein>
    <submittedName>
        <fullName evidence="2">Uncharacterized protein</fullName>
    </submittedName>
</protein>
<feature type="region of interest" description="Disordered" evidence="1">
    <location>
        <begin position="1"/>
        <end position="21"/>
    </location>
</feature>
<sequence>MSSIKLMPLESEKKVERKDRLKERETKEMIKSILEKSQSVDEISDNILGESGRPILNTGTEENVDYKLEYFKMKEALEKCKNEQYEKNIKLEQDYKNLKNEFT</sequence>
<organism evidence="2">
    <name type="scientific">Homalodisca liturata</name>
    <dbReference type="NCBI Taxonomy" id="320908"/>
    <lineage>
        <taxon>Eukaryota</taxon>
        <taxon>Metazoa</taxon>
        <taxon>Ecdysozoa</taxon>
        <taxon>Arthropoda</taxon>
        <taxon>Hexapoda</taxon>
        <taxon>Insecta</taxon>
        <taxon>Pterygota</taxon>
        <taxon>Neoptera</taxon>
        <taxon>Paraneoptera</taxon>
        <taxon>Hemiptera</taxon>
        <taxon>Auchenorrhyncha</taxon>
        <taxon>Membracoidea</taxon>
        <taxon>Cicadellidae</taxon>
        <taxon>Cicadellinae</taxon>
        <taxon>Proconiini</taxon>
        <taxon>Homalodisca</taxon>
    </lineage>
</organism>
<reference evidence="2" key="1">
    <citation type="submission" date="2015-11" db="EMBL/GenBank/DDBJ databases">
        <title>De novo transcriptome assembly of four potential Pierce s Disease insect vectors from Arizona vineyards.</title>
        <authorList>
            <person name="Tassone E.E."/>
        </authorList>
    </citation>
    <scope>NUCLEOTIDE SEQUENCE</scope>
</reference>
<accession>A0A1B6J531</accession>
<gene>
    <name evidence="2" type="ORF">g.56608</name>
</gene>
<evidence type="ECO:0000256" key="1">
    <source>
        <dbReference type="SAM" id="MobiDB-lite"/>
    </source>
</evidence>
<evidence type="ECO:0000313" key="2">
    <source>
        <dbReference type="EMBL" id="JAS94288.1"/>
    </source>
</evidence>
<dbReference type="EMBL" id="GECU01013418">
    <property type="protein sequence ID" value="JAS94288.1"/>
    <property type="molecule type" value="Transcribed_RNA"/>
</dbReference>
<dbReference type="AlphaFoldDB" id="A0A1B6J531"/>
<proteinExistence type="predicted"/>
<name>A0A1B6J531_9HEMI</name>
<feature type="non-terminal residue" evidence="2">
    <location>
        <position position="103"/>
    </location>
</feature>
<feature type="compositionally biased region" description="Basic and acidic residues" evidence="1">
    <location>
        <begin position="10"/>
        <end position="21"/>
    </location>
</feature>